<evidence type="ECO:0000313" key="2">
    <source>
        <dbReference type="Proteomes" id="UP001152320"/>
    </source>
</evidence>
<proteinExistence type="predicted"/>
<dbReference type="AlphaFoldDB" id="A0A9Q1BT92"/>
<sequence length="83" mass="9404">MIVDLSQSVGTLRCQTAPIRTWYLNVHRTWNLLQSRGNPDCNQDKVAVDSISDTFRKSLFCYSTIAHYECDQGSATQSNSFLV</sequence>
<evidence type="ECO:0000313" key="1">
    <source>
        <dbReference type="EMBL" id="KAJ8032763.1"/>
    </source>
</evidence>
<gene>
    <name evidence="1" type="ORF">HOLleu_22808</name>
</gene>
<comment type="caution">
    <text evidence="1">The sequence shown here is derived from an EMBL/GenBank/DDBJ whole genome shotgun (WGS) entry which is preliminary data.</text>
</comment>
<dbReference type="Proteomes" id="UP001152320">
    <property type="component" value="Chromosome 11"/>
</dbReference>
<organism evidence="1 2">
    <name type="scientific">Holothuria leucospilota</name>
    <name type="common">Black long sea cucumber</name>
    <name type="synonym">Mertensiothuria leucospilota</name>
    <dbReference type="NCBI Taxonomy" id="206669"/>
    <lineage>
        <taxon>Eukaryota</taxon>
        <taxon>Metazoa</taxon>
        <taxon>Echinodermata</taxon>
        <taxon>Eleutherozoa</taxon>
        <taxon>Echinozoa</taxon>
        <taxon>Holothuroidea</taxon>
        <taxon>Aspidochirotacea</taxon>
        <taxon>Aspidochirotida</taxon>
        <taxon>Holothuriidae</taxon>
        <taxon>Holothuria</taxon>
    </lineage>
</organism>
<protein>
    <submittedName>
        <fullName evidence="1">Uncharacterized protein</fullName>
    </submittedName>
</protein>
<dbReference type="EMBL" id="JAIZAY010000011">
    <property type="protein sequence ID" value="KAJ8032763.1"/>
    <property type="molecule type" value="Genomic_DNA"/>
</dbReference>
<name>A0A9Q1BT92_HOLLE</name>
<reference evidence="1" key="1">
    <citation type="submission" date="2021-10" db="EMBL/GenBank/DDBJ databases">
        <title>Tropical sea cucumber genome reveals ecological adaptation and Cuvierian tubules defense mechanism.</title>
        <authorList>
            <person name="Chen T."/>
        </authorList>
    </citation>
    <scope>NUCLEOTIDE SEQUENCE</scope>
    <source>
        <strain evidence="1">Nanhai2018</strain>
        <tissue evidence="1">Muscle</tissue>
    </source>
</reference>
<keyword evidence="2" id="KW-1185">Reference proteome</keyword>
<accession>A0A9Q1BT92</accession>